<feature type="domain" description="Tc1-like transposase DDE" evidence="1">
    <location>
        <begin position="8"/>
        <end position="39"/>
    </location>
</feature>
<dbReference type="Proteomes" id="UP001239994">
    <property type="component" value="Unassembled WGS sequence"/>
</dbReference>
<accession>A0AAD8YTR3</accession>
<organism evidence="2 3">
    <name type="scientific">Electrophorus voltai</name>
    <dbReference type="NCBI Taxonomy" id="2609070"/>
    <lineage>
        <taxon>Eukaryota</taxon>
        <taxon>Metazoa</taxon>
        <taxon>Chordata</taxon>
        <taxon>Craniata</taxon>
        <taxon>Vertebrata</taxon>
        <taxon>Euteleostomi</taxon>
        <taxon>Actinopterygii</taxon>
        <taxon>Neopterygii</taxon>
        <taxon>Teleostei</taxon>
        <taxon>Ostariophysi</taxon>
        <taxon>Gymnotiformes</taxon>
        <taxon>Gymnotoidei</taxon>
        <taxon>Gymnotidae</taxon>
        <taxon>Electrophorus</taxon>
    </lineage>
</organism>
<evidence type="ECO:0000259" key="1">
    <source>
        <dbReference type="Pfam" id="PF13358"/>
    </source>
</evidence>
<evidence type="ECO:0000313" key="2">
    <source>
        <dbReference type="EMBL" id="KAK1786224.1"/>
    </source>
</evidence>
<dbReference type="Gene3D" id="3.30.420.10">
    <property type="entry name" value="Ribonuclease H-like superfamily/Ribonuclease H"/>
    <property type="match status" value="1"/>
</dbReference>
<reference evidence="2" key="1">
    <citation type="submission" date="2023-03" db="EMBL/GenBank/DDBJ databases">
        <title>Electrophorus voltai genome.</title>
        <authorList>
            <person name="Bian C."/>
        </authorList>
    </citation>
    <scope>NUCLEOTIDE SEQUENCE</scope>
    <source>
        <strain evidence="2">CB-2022</strain>
        <tissue evidence="2">Muscle</tissue>
    </source>
</reference>
<dbReference type="EMBL" id="JAROKS010000025">
    <property type="protein sequence ID" value="KAK1786224.1"/>
    <property type="molecule type" value="Genomic_DNA"/>
</dbReference>
<dbReference type="InterPro" id="IPR038717">
    <property type="entry name" value="Tc1-like_DDE_dom"/>
</dbReference>
<keyword evidence="3" id="KW-1185">Reference proteome</keyword>
<comment type="caution">
    <text evidence="2">The sequence shown here is derived from an EMBL/GenBank/DDBJ whole genome shotgun (WGS) entry which is preliminary data.</text>
</comment>
<sequence>QCSMSYSQVQEWMRDHQIKTLSWPAQSPDLNPIENFWNVNFCTRTGECGPGGDSVESYRPISGSVGSYYPAERPFIILVSLHTPTTGEETTGRFWGGPEYGPGSDSAEFCRDQPDYENRHMEVDSTGSYDPYMEYYEPYANCGE</sequence>
<gene>
    <name evidence="2" type="ORF">P4O66_017932</name>
</gene>
<evidence type="ECO:0000313" key="3">
    <source>
        <dbReference type="Proteomes" id="UP001239994"/>
    </source>
</evidence>
<dbReference type="GO" id="GO:0003676">
    <property type="term" value="F:nucleic acid binding"/>
    <property type="evidence" value="ECO:0007669"/>
    <property type="project" value="InterPro"/>
</dbReference>
<dbReference type="InterPro" id="IPR036397">
    <property type="entry name" value="RNaseH_sf"/>
</dbReference>
<feature type="non-terminal residue" evidence="2">
    <location>
        <position position="144"/>
    </location>
</feature>
<proteinExistence type="predicted"/>
<dbReference type="Pfam" id="PF13358">
    <property type="entry name" value="DDE_3"/>
    <property type="match status" value="1"/>
</dbReference>
<dbReference type="AlphaFoldDB" id="A0AAD8YTR3"/>
<protein>
    <recommendedName>
        <fullName evidence="1">Tc1-like transposase DDE domain-containing protein</fullName>
    </recommendedName>
</protein>
<name>A0AAD8YTR3_9TELE</name>